<evidence type="ECO:0000313" key="1">
    <source>
        <dbReference type="EMBL" id="MBA5222227.1"/>
    </source>
</evidence>
<name>A0A7W2DT68_9ACTN</name>
<proteinExistence type="predicted"/>
<dbReference type="EMBL" id="JACERG010000010">
    <property type="protein sequence ID" value="MBA5222227.1"/>
    <property type="molecule type" value="Genomic_DNA"/>
</dbReference>
<reference evidence="1 2" key="1">
    <citation type="submission" date="2020-07" db="EMBL/GenBank/DDBJ databases">
        <title>Differential regulation of undecylprodigiosin biosynthesis in the yeast-scavenging Streptomyces strain MBK6.</title>
        <authorList>
            <person name="Baral B."/>
            <person name="Siitonen V."/>
            <person name="Laughlin M."/>
            <person name="Yamada K."/>
            <person name="Ilomaeki M."/>
            <person name="Metsae-Ketelae M."/>
            <person name="Niemi J."/>
        </authorList>
    </citation>
    <scope>NUCLEOTIDE SEQUENCE [LARGE SCALE GENOMIC DNA]</scope>
    <source>
        <strain evidence="1 2">MBK6</strain>
    </source>
</reference>
<sequence length="122" mass="13100">MSLVRLTIRPWETVDADAAELLDLQRQGLVLTDHSVLYVNFYTYEGGPAADVTGLTVTVSKDGTPLVGPTSDGISRIATGAYGWLWGEDDRDGPGDYLIAWDATDAQDTAVHAEETITVEAS</sequence>
<dbReference type="RefSeq" id="WP_191852816.1">
    <property type="nucleotide sequence ID" value="NZ_JACERG010000010.1"/>
</dbReference>
<dbReference type="Proteomes" id="UP000587608">
    <property type="component" value="Unassembled WGS sequence"/>
</dbReference>
<organism evidence="1 2">
    <name type="scientific">Streptomyces griseoaurantiacus</name>
    <dbReference type="NCBI Taxonomy" id="68213"/>
    <lineage>
        <taxon>Bacteria</taxon>
        <taxon>Bacillati</taxon>
        <taxon>Actinomycetota</taxon>
        <taxon>Actinomycetes</taxon>
        <taxon>Kitasatosporales</taxon>
        <taxon>Streptomycetaceae</taxon>
        <taxon>Streptomyces</taxon>
        <taxon>Streptomyces aurantiacus group</taxon>
    </lineage>
</organism>
<evidence type="ECO:0000313" key="2">
    <source>
        <dbReference type="Proteomes" id="UP000587608"/>
    </source>
</evidence>
<protein>
    <submittedName>
        <fullName evidence="1">Uncharacterized protein</fullName>
    </submittedName>
</protein>
<accession>A0A7W2DT68</accession>
<dbReference type="AlphaFoldDB" id="A0A7W2DT68"/>
<comment type="caution">
    <text evidence="1">The sequence shown here is derived from an EMBL/GenBank/DDBJ whole genome shotgun (WGS) entry which is preliminary data.</text>
</comment>
<gene>
    <name evidence="1" type="ORF">H1X69_12450</name>
</gene>